<gene>
    <name evidence="1" type="ORF">GCM10011375_40070</name>
</gene>
<evidence type="ECO:0000313" key="1">
    <source>
        <dbReference type="EMBL" id="GGF81089.1"/>
    </source>
</evidence>
<name>A0ACB5PX80_9BACT</name>
<dbReference type="Proteomes" id="UP000605392">
    <property type="component" value="Unassembled WGS sequence"/>
</dbReference>
<organism evidence="1 2">
    <name type="scientific">Hymenobacter qilianensis</name>
    <dbReference type="NCBI Taxonomy" id="1385715"/>
    <lineage>
        <taxon>Bacteria</taxon>
        <taxon>Pseudomonadati</taxon>
        <taxon>Bacteroidota</taxon>
        <taxon>Cytophagia</taxon>
        <taxon>Cytophagales</taxon>
        <taxon>Hymenobacteraceae</taxon>
        <taxon>Hymenobacter</taxon>
    </lineage>
</organism>
<sequence>MARISPSSSRFWLSLVLLLSTGACLTAQTPAPRPLAELINQQEPGWALVSQWLREAKNPVQVLPKTPARADSTLLAAQVTTRSPLGAIIYETGGLLVDGGWLRILGSGSPALNRTLMEWNQGKPAGMLLIADDVIKARQLGKLALKAFSVSRMNMVF</sequence>
<comment type="caution">
    <text evidence="1">The sequence shown here is derived from an EMBL/GenBank/DDBJ whole genome shotgun (WGS) entry which is preliminary data.</text>
</comment>
<evidence type="ECO:0000313" key="2">
    <source>
        <dbReference type="Proteomes" id="UP000605392"/>
    </source>
</evidence>
<keyword evidence="2" id="KW-1185">Reference proteome</keyword>
<reference evidence="1 2" key="1">
    <citation type="journal article" date="2019" name="Int. J. Syst. Evol. Microbiol.">
        <title>The Global Catalogue of Microorganisms (GCM) 10K type strain sequencing project: providing services to taxonomists for standard genome sequencing and annotation.</title>
        <authorList>
            <consortium name="The Broad Institute Genomics Platform"/>
            <consortium name="The Broad Institute Genome Sequencing Center for Infectious Disease"/>
            <person name="Wu L."/>
            <person name="Ma J."/>
        </authorList>
    </citation>
    <scope>NUCLEOTIDE SEQUENCE [LARGE SCALE GENOMIC DNA]</scope>
    <source>
        <strain evidence="1 2">CGMCC 1.12720</strain>
    </source>
</reference>
<accession>A0ACB5PX80</accession>
<protein>
    <submittedName>
        <fullName evidence="1">Uncharacterized protein</fullName>
    </submittedName>
</protein>
<proteinExistence type="predicted"/>
<dbReference type="EMBL" id="BMFN01000006">
    <property type="protein sequence ID" value="GGF81089.1"/>
    <property type="molecule type" value="Genomic_DNA"/>
</dbReference>